<evidence type="ECO:0000313" key="1">
    <source>
        <dbReference type="EMBL" id="TKA75940.1"/>
    </source>
</evidence>
<accession>A0A4U0XG69</accession>
<dbReference type="Pfam" id="PF14269">
    <property type="entry name" value="Arylsulfotran_2"/>
    <property type="match status" value="1"/>
</dbReference>
<gene>
    <name evidence="1" type="ORF">B0A55_05881</name>
</gene>
<dbReference type="OrthoDB" id="5427350at2759"/>
<organism evidence="1 2">
    <name type="scientific">Friedmanniomyces simplex</name>
    <dbReference type="NCBI Taxonomy" id="329884"/>
    <lineage>
        <taxon>Eukaryota</taxon>
        <taxon>Fungi</taxon>
        <taxon>Dikarya</taxon>
        <taxon>Ascomycota</taxon>
        <taxon>Pezizomycotina</taxon>
        <taxon>Dothideomycetes</taxon>
        <taxon>Dothideomycetidae</taxon>
        <taxon>Mycosphaerellales</taxon>
        <taxon>Teratosphaeriaceae</taxon>
        <taxon>Friedmanniomyces</taxon>
    </lineage>
</organism>
<dbReference type="PANTHER" id="PTHR35340:SF6">
    <property type="entry name" value="ASST-DOMAIN-CONTAINING PROTEIN"/>
    <property type="match status" value="1"/>
</dbReference>
<reference evidence="1 2" key="1">
    <citation type="submission" date="2017-03" db="EMBL/GenBank/DDBJ databases">
        <title>Genomes of endolithic fungi from Antarctica.</title>
        <authorList>
            <person name="Coleine C."/>
            <person name="Masonjones S."/>
            <person name="Stajich J.E."/>
        </authorList>
    </citation>
    <scope>NUCLEOTIDE SEQUENCE [LARGE SCALE GENOMIC DNA]</scope>
    <source>
        <strain evidence="1 2">CCFEE 5184</strain>
    </source>
</reference>
<dbReference type="AlphaFoldDB" id="A0A4U0XG69"/>
<dbReference type="PANTHER" id="PTHR35340">
    <property type="entry name" value="PQQ ENZYME REPEAT PROTEIN-RELATED"/>
    <property type="match status" value="1"/>
</dbReference>
<proteinExistence type="predicted"/>
<sequence length="393" mass="44116">MRVQSINGTNYMTYWQGNSSAAFGNAYGAVHILDNTYTEVNTICLDDVYFQTTNNFTYPCNGDMHEDEVTGHRPIVVTAYNVTRHDLSSVGGPLEGWILESQFYDIDIASGKILFGWKSLDHLDTMPLNQSQGPLSLYGHPTGLTQSLPWDYFHVNSVQPVSGGYILNARHYWKAIKIKNNGCVEWQLQGFNNYSDFNILDDDAYFNWEHHFRATNITEDRMVISMHNKFNSEVNNGTGPTTGLELAVDTANRTVTLLKRLIDPNDLVYAPQEGSYQPLSNGNVLLGHGANPKIKEYDQYGKAVYTARFGYDSSVNSYRAFSFKGWDGKPATKPKVAIESKANGMALYASWNGATDYDGWVVYAGSSWSDFSMQKMVAWQGFETEIQLQGNFA</sequence>
<keyword evidence="2" id="KW-1185">Reference proteome</keyword>
<evidence type="ECO:0008006" key="3">
    <source>
        <dbReference type="Google" id="ProtNLM"/>
    </source>
</evidence>
<comment type="caution">
    <text evidence="1">The sequence shown here is derived from an EMBL/GenBank/DDBJ whole genome shotgun (WGS) entry which is preliminary data.</text>
</comment>
<dbReference type="Proteomes" id="UP000309340">
    <property type="component" value="Unassembled WGS sequence"/>
</dbReference>
<protein>
    <recommendedName>
        <fullName evidence="3">ASST-domain-containing protein</fullName>
    </recommendedName>
</protein>
<name>A0A4U0XG69_9PEZI</name>
<dbReference type="STRING" id="329884.A0A4U0XG69"/>
<evidence type="ECO:0000313" key="2">
    <source>
        <dbReference type="Proteomes" id="UP000309340"/>
    </source>
</evidence>
<dbReference type="InterPro" id="IPR039535">
    <property type="entry name" value="ASST-like"/>
</dbReference>
<dbReference type="InterPro" id="IPR053143">
    <property type="entry name" value="Arylsulfate_ST"/>
</dbReference>
<dbReference type="EMBL" id="NAJQ01000178">
    <property type="protein sequence ID" value="TKA75940.1"/>
    <property type="molecule type" value="Genomic_DNA"/>
</dbReference>